<protein>
    <submittedName>
        <fullName evidence="3">Uncharacterized protein</fullName>
    </submittedName>
</protein>
<accession>A0AAD7AB34</accession>
<sequence>MDSATPTPTGPVTIEPTSSCVSTGATCGIPAAGTLYLFTFLATLLLLGLVVGGIVSRSVYLRRHQRHLIANPPSQRLAPNSNSKPEANDTKSKPRIFEARLSLVRSGDRDVEWESSMPVAATTMLPAEFDSDASRAEPRPPGYRPPPPRQAQTNDTVPMATGAENTGDSGSESQFRHGNCLLRANTNLNANVAAPMAPPPTVGRRVTIAYIVLMPRPDEDESVYDEEEPKERHLPFFEFGLAEVDVVKCGGEQEFEELSIEPDEGRDLKFMHENVPTP</sequence>
<keyword evidence="2" id="KW-0812">Transmembrane</keyword>
<feature type="compositionally biased region" description="Basic and acidic residues" evidence="1">
    <location>
        <begin position="86"/>
        <end position="95"/>
    </location>
</feature>
<gene>
    <name evidence="3" type="ORF">DFH08DRAFT_40855</name>
</gene>
<evidence type="ECO:0000313" key="4">
    <source>
        <dbReference type="Proteomes" id="UP001218218"/>
    </source>
</evidence>
<evidence type="ECO:0000256" key="2">
    <source>
        <dbReference type="SAM" id="Phobius"/>
    </source>
</evidence>
<keyword evidence="4" id="KW-1185">Reference proteome</keyword>
<feature type="compositionally biased region" description="Pro residues" evidence="1">
    <location>
        <begin position="139"/>
        <end position="149"/>
    </location>
</feature>
<keyword evidence="2" id="KW-0472">Membrane</keyword>
<organism evidence="3 4">
    <name type="scientific">Mycena albidolilacea</name>
    <dbReference type="NCBI Taxonomy" id="1033008"/>
    <lineage>
        <taxon>Eukaryota</taxon>
        <taxon>Fungi</taxon>
        <taxon>Dikarya</taxon>
        <taxon>Basidiomycota</taxon>
        <taxon>Agaricomycotina</taxon>
        <taxon>Agaricomycetes</taxon>
        <taxon>Agaricomycetidae</taxon>
        <taxon>Agaricales</taxon>
        <taxon>Marasmiineae</taxon>
        <taxon>Mycenaceae</taxon>
        <taxon>Mycena</taxon>
    </lineage>
</organism>
<feature type="region of interest" description="Disordered" evidence="1">
    <location>
        <begin position="125"/>
        <end position="175"/>
    </location>
</feature>
<comment type="caution">
    <text evidence="3">The sequence shown here is derived from an EMBL/GenBank/DDBJ whole genome shotgun (WGS) entry which is preliminary data.</text>
</comment>
<name>A0AAD7AB34_9AGAR</name>
<reference evidence="3" key="1">
    <citation type="submission" date="2023-03" db="EMBL/GenBank/DDBJ databases">
        <title>Massive genome expansion in bonnet fungi (Mycena s.s.) driven by repeated elements and novel gene families across ecological guilds.</title>
        <authorList>
            <consortium name="Lawrence Berkeley National Laboratory"/>
            <person name="Harder C.B."/>
            <person name="Miyauchi S."/>
            <person name="Viragh M."/>
            <person name="Kuo A."/>
            <person name="Thoen E."/>
            <person name="Andreopoulos B."/>
            <person name="Lu D."/>
            <person name="Skrede I."/>
            <person name="Drula E."/>
            <person name="Henrissat B."/>
            <person name="Morin E."/>
            <person name="Kohler A."/>
            <person name="Barry K."/>
            <person name="LaButti K."/>
            <person name="Morin E."/>
            <person name="Salamov A."/>
            <person name="Lipzen A."/>
            <person name="Mereny Z."/>
            <person name="Hegedus B."/>
            <person name="Baldrian P."/>
            <person name="Stursova M."/>
            <person name="Weitz H."/>
            <person name="Taylor A."/>
            <person name="Grigoriev I.V."/>
            <person name="Nagy L.G."/>
            <person name="Martin F."/>
            <person name="Kauserud H."/>
        </authorList>
    </citation>
    <scope>NUCLEOTIDE SEQUENCE</scope>
    <source>
        <strain evidence="3">CBHHK002</strain>
    </source>
</reference>
<evidence type="ECO:0000256" key="1">
    <source>
        <dbReference type="SAM" id="MobiDB-lite"/>
    </source>
</evidence>
<feature type="region of interest" description="Disordered" evidence="1">
    <location>
        <begin position="71"/>
        <end position="95"/>
    </location>
</feature>
<dbReference type="Proteomes" id="UP001218218">
    <property type="component" value="Unassembled WGS sequence"/>
</dbReference>
<dbReference type="EMBL" id="JARIHO010000010">
    <property type="protein sequence ID" value="KAJ7354086.1"/>
    <property type="molecule type" value="Genomic_DNA"/>
</dbReference>
<keyword evidence="2" id="KW-1133">Transmembrane helix</keyword>
<feature type="compositionally biased region" description="Polar residues" evidence="1">
    <location>
        <begin position="72"/>
        <end position="85"/>
    </location>
</feature>
<evidence type="ECO:0000313" key="3">
    <source>
        <dbReference type="EMBL" id="KAJ7354086.1"/>
    </source>
</evidence>
<dbReference type="AlphaFoldDB" id="A0AAD7AB34"/>
<feature type="transmembrane region" description="Helical" evidence="2">
    <location>
        <begin position="35"/>
        <end position="56"/>
    </location>
</feature>
<proteinExistence type="predicted"/>
<feature type="compositionally biased region" description="Polar residues" evidence="1">
    <location>
        <begin position="163"/>
        <end position="173"/>
    </location>
</feature>